<dbReference type="EMBL" id="JAMSHJ010000002">
    <property type="protein sequence ID" value="KAI5434202.1"/>
    <property type="molecule type" value="Genomic_DNA"/>
</dbReference>
<proteinExistence type="predicted"/>
<comment type="caution">
    <text evidence="1">The sequence shown here is derived from an EMBL/GenBank/DDBJ whole genome shotgun (WGS) entry which is preliminary data.</text>
</comment>
<dbReference type="InterPro" id="IPR036691">
    <property type="entry name" value="Endo/exonu/phosph_ase_sf"/>
</dbReference>
<dbReference type="Gramene" id="Psat5g048720.1">
    <property type="protein sequence ID" value="Psat5g048720.1.cds"/>
    <property type="gene ID" value="Psat5g048720"/>
</dbReference>
<gene>
    <name evidence="1" type="ORF">KIW84_021169</name>
</gene>
<evidence type="ECO:0000313" key="1">
    <source>
        <dbReference type="EMBL" id="KAI5434202.1"/>
    </source>
</evidence>
<name>A0A9D4Y8B6_PEA</name>
<dbReference type="AlphaFoldDB" id="A0A9D4Y8B6"/>
<dbReference type="Gene3D" id="3.60.10.10">
    <property type="entry name" value="Endonuclease/exonuclease/phosphatase"/>
    <property type="match status" value="1"/>
</dbReference>
<dbReference type="Gramene" id="Psat02G0116900-T1">
    <property type="protein sequence ID" value="KAI5434202.1"/>
    <property type="gene ID" value="KIW84_021169"/>
</dbReference>
<organism evidence="1 2">
    <name type="scientific">Pisum sativum</name>
    <name type="common">Garden pea</name>
    <name type="synonym">Lathyrus oleraceus</name>
    <dbReference type="NCBI Taxonomy" id="3888"/>
    <lineage>
        <taxon>Eukaryota</taxon>
        <taxon>Viridiplantae</taxon>
        <taxon>Streptophyta</taxon>
        <taxon>Embryophyta</taxon>
        <taxon>Tracheophyta</taxon>
        <taxon>Spermatophyta</taxon>
        <taxon>Magnoliopsida</taxon>
        <taxon>eudicotyledons</taxon>
        <taxon>Gunneridae</taxon>
        <taxon>Pentapetalae</taxon>
        <taxon>rosids</taxon>
        <taxon>fabids</taxon>
        <taxon>Fabales</taxon>
        <taxon>Fabaceae</taxon>
        <taxon>Papilionoideae</taxon>
        <taxon>50 kb inversion clade</taxon>
        <taxon>NPAAA clade</taxon>
        <taxon>Hologalegina</taxon>
        <taxon>IRL clade</taxon>
        <taxon>Fabeae</taxon>
        <taxon>Lathyrus</taxon>
    </lineage>
</organism>
<protein>
    <submittedName>
        <fullName evidence="1">Uncharacterized protein</fullName>
    </submittedName>
</protein>
<dbReference type="SUPFAM" id="SSF56219">
    <property type="entry name" value="DNase I-like"/>
    <property type="match status" value="1"/>
</dbReference>
<keyword evidence="2" id="KW-1185">Reference proteome</keyword>
<dbReference type="PANTHER" id="PTHR35218:SF9">
    <property type="entry name" value="ENDONUCLEASE_EXONUCLEASE_PHOSPHATASE DOMAIN-CONTAINING PROTEIN"/>
    <property type="match status" value="1"/>
</dbReference>
<sequence>MQSLLEDSNEVVLYASRKEERHIDMQEEAIKEIGLDMRVVAETPNHLQGAASITNSSHDQSDPEKIHKKKQKLVFNKFAFSENKGYYGGINMVWKVDVIDVDVEIKHFQFIHMKIKVQNGSSWYFTLIYVSPRKKGIQDLWDNLLRISYNLQDGWIIGGDFNNILLPYEKKGNIHVMIHICSLFRDHINSCSLLDMDSVGHKTLPRVDLYDHHPILISLKDLQHPSSPRTFKFESSWIIEDFFEVMLNSTWNYSNSFLENLELVKSDVSS</sequence>
<dbReference type="Proteomes" id="UP001058974">
    <property type="component" value="Chromosome 2"/>
</dbReference>
<accession>A0A9D4Y8B6</accession>
<dbReference type="PANTHER" id="PTHR35218">
    <property type="entry name" value="RNASE H DOMAIN-CONTAINING PROTEIN"/>
    <property type="match status" value="1"/>
</dbReference>
<reference evidence="1 2" key="1">
    <citation type="journal article" date="2022" name="Nat. Genet.">
        <title>Improved pea reference genome and pan-genome highlight genomic features and evolutionary characteristics.</title>
        <authorList>
            <person name="Yang T."/>
            <person name="Liu R."/>
            <person name="Luo Y."/>
            <person name="Hu S."/>
            <person name="Wang D."/>
            <person name="Wang C."/>
            <person name="Pandey M.K."/>
            <person name="Ge S."/>
            <person name="Xu Q."/>
            <person name="Li N."/>
            <person name="Li G."/>
            <person name="Huang Y."/>
            <person name="Saxena R.K."/>
            <person name="Ji Y."/>
            <person name="Li M."/>
            <person name="Yan X."/>
            <person name="He Y."/>
            <person name="Liu Y."/>
            <person name="Wang X."/>
            <person name="Xiang C."/>
            <person name="Varshney R.K."/>
            <person name="Ding H."/>
            <person name="Gao S."/>
            <person name="Zong X."/>
        </authorList>
    </citation>
    <scope>NUCLEOTIDE SEQUENCE [LARGE SCALE GENOMIC DNA]</scope>
    <source>
        <strain evidence="1 2">cv. Zhongwan 6</strain>
    </source>
</reference>
<evidence type="ECO:0000313" key="2">
    <source>
        <dbReference type="Proteomes" id="UP001058974"/>
    </source>
</evidence>